<accession>A0A6M3JPI1</accession>
<gene>
    <name evidence="1" type="ORF">MM415A03042_0004</name>
</gene>
<organism evidence="1">
    <name type="scientific">viral metagenome</name>
    <dbReference type="NCBI Taxonomy" id="1070528"/>
    <lineage>
        <taxon>unclassified sequences</taxon>
        <taxon>metagenomes</taxon>
        <taxon>organismal metagenomes</taxon>
    </lineage>
</organism>
<name>A0A6M3JPI1_9ZZZZ</name>
<reference evidence="1" key="1">
    <citation type="submission" date="2020-03" db="EMBL/GenBank/DDBJ databases">
        <title>The deep terrestrial virosphere.</title>
        <authorList>
            <person name="Holmfeldt K."/>
            <person name="Nilsson E."/>
            <person name="Simone D."/>
            <person name="Lopez-Fernandez M."/>
            <person name="Wu X."/>
            <person name="de Brujin I."/>
            <person name="Lundin D."/>
            <person name="Andersson A."/>
            <person name="Bertilsson S."/>
            <person name="Dopson M."/>
        </authorList>
    </citation>
    <scope>NUCLEOTIDE SEQUENCE</scope>
    <source>
        <strain evidence="1">MM415A03042</strain>
    </source>
</reference>
<proteinExistence type="predicted"/>
<protein>
    <submittedName>
        <fullName evidence="1">Uncharacterized protein</fullName>
    </submittedName>
</protein>
<sequence>MEVKEMKYTIRCNKCDTMASVNGQKQISVFTGNHKHGNELAGMTGENIELDNPQDRIALGIDPKPLYTGSHIKPVRDYWRKVQGSI</sequence>
<evidence type="ECO:0000313" key="1">
    <source>
        <dbReference type="EMBL" id="QJA71780.1"/>
    </source>
</evidence>
<dbReference type="EMBL" id="MT141899">
    <property type="protein sequence ID" value="QJA71780.1"/>
    <property type="molecule type" value="Genomic_DNA"/>
</dbReference>
<dbReference type="AlphaFoldDB" id="A0A6M3JPI1"/>